<evidence type="ECO:0000313" key="2">
    <source>
        <dbReference type="EMBL" id="ETJ05562.1"/>
    </source>
</evidence>
<reference evidence="2 3" key="1">
    <citation type="submission" date="2013-12" db="EMBL/GenBank/DDBJ databases">
        <title>A Varibaculum cambriense genome reconstructed from a premature infant gut community with otherwise low bacterial novelty that shifts toward anaerobic metabolism during the third week of life.</title>
        <authorList>
            <person name="Brown C.T."/>
            <person name="Sharon I."/>
            <person name="Thomas B.C."/>
            <person name="Castelle C.J."/>
            <person name="Morowitz M.J."/>
            <person name="Banfield J.F."/>
        </authorList>
    </citation>
    <scope>NUCLEOTIDE SEQUENCE [LARGE SCALE GENOMIC DNA]</scope>
    <source>
        <strain evidence="3">DORA_12</strain>
    </source>
</reference>
<feature type="coiled-coil region" evidence="1">
    <location>
        <begin position="92"/>
        <end position="154"/>
    </location>
</feature>
<feature type="non-terminal residue" evidence="2">
    <location>
        <position position="211"/>
    </location>
</feature>
<dbReference type="Gene3D" id="6.10.250.3150">
    <property type="match status" value="1"/>
</dbReference>
<dbReference type="AlphaFoldDB" id="W1VHZ8"/>
<proteinExistence type="predicted"/>
<keyword evidence="1" id="KW-0175">Coiled coil</keyword>
<accession>W1VHZ8</accession>
<dbReference type="Proteomes" id="UP000018852">
    <property type="component" value="Unassembled WGS sequence"/>
</dbReference>
<protein>
    <submittedName>
        <fullName evidence="2">Peptidase M23B</fullName>
    </submittedName>
</protein>
<dbReference type="EMBL" id="AZLV01000480">
    <property type="protein sequence ID" value="ETJ05562.1"/>
    <property type="molecule type" value="Genomic_DNA"/>
</dbReference>
<organism evidence="2 3">
    <name type="scientific">Actinomyces urogenitalis DORA_12</name>
    <dbReference type="NCBI Taxonomy" id="1403939"/>
    <lineage>
        <taxon>Bacteria</taxon>
        <taxon>Bacillati</taxon>
        <taxon>Actinomycetota</taxon>
        <taxon>Actinomycetes</taxon>
        <taxon>Actinomycetales</taxon>
        <taxon>Actinomycetaceae</taxon>
        <taxon>Actinomyces</taxon>
    </lineage>
</organism>
<comment type="caution">
    <text evidence="2">The sequence shown here is derived from an EMBL/GenBank/DDBJ whole genome shotgun (WGS) entry which is preliminary data.</text>
</comment>
<feature type="non-terminal residue" evidence="2">
    <location>
        <position position="1"/>
    </location>
</feature>
<evidence type="ECO:0000313" key="3">
    <source>
        <dbReference type="Proteomes" id="UP000018852"/>
    </source>
</evidence>
<name>W1VHZ8_9ACTO</name>
<gene>
    <name evidence="2" type="ORF">Q605_AUC00480G0001</name>
</gene>
<sequence length="211" mass="21518">SQAEESAATASAHQDAVASLVVSTYQGDSSLTSWTYVLDSESVEDLSERASTMEIASGIQESVLAAAEQERAQDANRKARQDAVTERVSVLAQQADQAKAAAEEAATAAQAKRDEVATLTSQKQSAAASLESQKAGLQEQVRQSEADAAAAAQTIAAIDAQNRASSSYTGASSGAAAAADLGSGAIGHPITGPLTVASSYGYRVHPITGVY</sequence>
<evidence type="ECO:0000256" key="1">
    <source>
        <dbReference type="SAM" id="Coils"/>
    </source>
</evidence>